<evidence type="ECO:0000256" key="5">
    <source>
        <dbReference type="ARBA" id="ARBA00023002"/>
    </source>
</evidence>
<dbReference type="Gene3D" id="2.40.110.10">
    <property type="entry name" value="Butyryl-CoA Dehydrogenase, subunit A, domain 2"/>
    <property type="match status" value="1"/>
</dbReference>
<dbReference type="Gene3D" id="1.20.140.10">
    <property type="entry name" value="Butyryl-CoA Dehydrogenase, subunit A, domain 3"/>
    <property type="match status" value="1"/>
</dbReference>
<feature type="domain" description="Acyl-CoA dehydrogenase/oxidase C-terminal" evidence="6">
    <location>
        <begin position="229"/>
        <end position="373"/>
    </location>
</feature>
<dbReference type="Pfam" id="PF00441">
    <property type="entry name" value="Acyl-CoA_dh_1"/>
    <property type="match status" value="1"/>
</dbReference>
<gene>
    <name evidence="8" type="ORF">EHW97_04450</name>
</gene>
<evidence type="ECO:0000259" key="7">
    <source>
        <dbReference type="Pfam" id="PF02771"/>
    </source>
</evidence>
<keyword evidence="3" id="KW-0285">Flavoprotein</keyword>
<dbReference type="RefSeq" id="WP_124235965.1">
    <property type="nucleotide sequence ID" value="NZ_JBHUFI010000001.1"/>
</dbReference>
<keyword evidence="5" id="KW-0560">Oxidoreductase</keyword>
<dbReference type="Pfam" id="PF02771">
    <property type="entry name" value="Acyl-CoA_dh_N"/>
    <property type="match status" value="1"/>
</dbReference>
<dbReference type="CDD" id="cd00567">
    <property type="entry name" value="ACAD"/>
    <property type="match status" value="1"/>
</dbReference>
<dbReference type="InterPro" id="IPR009100">
    <property type="entry name" value="AcylCoA_DH/oxidase_NM_dom_sf"/>
</dbReference>
<feature type="domain" description="Acyl-CoA dehydrogenase/oxidase N-terminal" evidence="7">
    <location>
        <begin position="7"/>
        <end position="119"/>
    </location>
</feature>
<dbReference type="GO" id="GO:0003995">
    <property type="term" value="F:acyl-CoA dehydrogenase activity"/>
    <property type="evidence" value="ECO:0007669"/>
    <property type="project" value="TreeGrafter"/>
</dbReference>
<evidence type="ECO:0000313" key="9">
    <source>
        <dbReference type="Proteomes" id="UP000275225"/>
    </source>
</evidence>
<dbReference type="SUPFAM" id="SSF47203">
    <property type="entry name" value="Acyl-CoA dehydrogenase C-terminal domain-like"/>
    <property type="match status" value="1"/>
</dbReference>
<dbReference type="SUPFAM" id="SSF56645">
    <property type="entry name" value="Acyl-CoA dehydrogenase NM domain-like"/>
    <property type="match status" value="1"/>
</dbReference>
<evidence type="ECO:0000313" key="8">
    <source>
        <dbReference type="EMBL" id="RQN08957.1"/>
    </source>
</evidence>
<dbReference type="InterPro" id="IPR037069">
    <property type="entry name" value="AcylCoA_DH/ox_N_sf"/>
</dbReference>
<dbReference type="InterPro" id="IPR009075">
    <property type="entry name" value="AcylCo_DH/oxidase_C"/>
</dbReference>
<proteinExistence type="inferred from homology"/>
<dbReference type="PANTHER" id="PTHR43884:SF20">
    <property type="entry name" value="ACYL-COA DEHYDROGENASE FADE28"/>
    <property type="match status" value="1"/>
</dbReference>
<evidence type="ECO:0000256" key="2">
    <source>
        <dbReference type="ARBA" id="ARBA00009347"/>
    </source>
</evidence>
<comment type="cofactor">
    <cofactor evidence="1">
        <name>FAD</name>
        <dbReference type="ChEBI" id="CHEBI:57692"/>
    </cofactor>
</comment>
<organism evidence="8 9">
    <name type="scientific">Aeromicrobium camelliae</name>
    <dbReference type="NCBI Taxonomy" id="1538144"/>
    <lineage>
        <taxon>Bacteria</taxon>
        <taxon>Bacillati</taxon>
        <taxon>Actinomycetota</taxon>
        <taxon>Actinomycetes</taxon>
        <taxon>Propionibacteriales</taxon>
        <taxon>Nocardioidaceae</taxon>
        <taxon>Aeromicrobium</taxon>
    </lineage>
</organism>
<dbReference type="Gene3D" id="1.10.540.10">
    <property type="entry name" value="Acyl-CoA dehydrogenase/oxidase, N-terminal domain"/>
    <property type="match status" value="1"/>
</dbReference>
<keyword evidence="4" id="KW-0274">FAD</keyword>
<dbReference type="InterPro" id="IPR046373">
    <property type="entry name" value="Acyl-CoA_Oxase/DH_mid-dom_sf"/>
</dbReference>
<dbReference type="GO" id="GO:0050660">
    <property type="term" value="F:flavin adenine dinucleotide binding"/>
    <property type="evidence" value="ECO:0007669"/>
    <property type="project" value="InterPro"/>
</dbReference>
<dbReference type="EMBL" id="RQJX01000004">
    <property type="protein sequence ID" value="RQN08957.1"/>
    <property type="molecule type" value="Genomic_DNA"/>
</dbReference>
<evidence type="ECO:0000256" key="3">
    <source>
        <dbReference type="ARBA" id="ARBA00022630"/>
    </source>
</evidence>
<dbReference type="OrthoDB" id="7328575at2"/>
<comment type="similarity">
    <text evidence="2">Belongs to the acyl-CoA dehydrogenase family.</text>
</comment>
<dbReference type="InterPro" id="IPR013786">
    <property type="entry name" value="AcylCoA_DH/ox_N"/>
</dbReference>
<dbReference type="AlphaFoldDB" id="A0A3N6ZPH2"/>
<protein>
    <submittedName>
        <fullName evidence="8">Acyl-CoA dehydrogenase</fullName>
    </submittedName>
</protein>
<evidence type="ECO:0000259" key="6">
    <source>
        <dbReference type="Pfam" id="PF00441"/>
    </source>
</evidence>
<keyword evidence="9" id="KW-1185">Reference proteome</keyword>
<sequence length="383" mass="40280">MDFTIDAEQEALKGAVRGLLARAYPSSETRREVVTTEPGFGEDTWGKLAEMGLLGLPFAEADGGTGAGPVEVSLVAEELGRVLAPEPFVEAVVLAGGLIASAADDQQRASLLEPLAAGESVPAVAWLEPGRRWETRAEGVTATWANEGWTLTGVKEPVLWGARADLLVVSAATDVGTGLFLVTPEATGLTRDGYTTHDGLRAARVEFRATPATPLGDVSRDQTALLDAAVDAARVAYAHEALGAMSTALDTTVGYLKTRKQFGVTLNTFQALTFRAADMYVSLELARSTITWATIVLDAAAEGQDVDVPTAVAQAALQVSRAGRHIGQDAIQLHGGIGMTAEYSVGHYTSRLTAIEHLIGDGAFHRARLAARVSDHEVIDPIG</sequence>
<evidence type="ECO:0000256" key="4">
    <source>
        <dbReference type="ARBA" id="ARBA00022827"/>
    </source>
</evidence>
<comment type="caution">
    <text evidence="8">The sequence shown here is derived from an EMBL/GenBank/DDBJ whole genome shotgun (WGS) entry which is preliminary data.</text>
</comment>
<accession>A0A3N6ZPH2</accession>
<reference evidence="8 9" key="1">
    <citation type="submission" date="2018-11" db="EMBL/GenBank/DDBJ databases">
        <authorList>
            <person name="Li F."/>
        </authorList>
    </citation>
    <scope>NUCLEOTIDE SEQUENCE [LARGE SCALE GENOMIC DNA]</scope>
    <source>
        <strain evidence="8 9">YS17T</strain>
    </source>
</reference>
<evidence type="ECO:0000256" key="1">
    <source>
        <dbReference type="ARBA" id="ARBA00001974"/>
    </source>
</evidence>
<name>A0A3N6ZPH2_9ACTN</name>
<dbReference type="Proteomes" id="UP000275225">
    <property type="component" value="Unassembled WGS sequence"/>
</dbReference>
<dbReference type="InterPro" id="IPR036250">
    <property type="entry name" value="AcylCo_DH-like_C"/>
</dbReference>
<dbReference type="PANTHER" id="PTHR43884">
    <property type="entry name" value="ACYL-COA DEHYDROGENASE"/>
    <property type="match status" value="1"/>
</dbReference>